<reference evidence="3" key="1">
    <citation type="submission" date="2019-04" db="EMBL/GenBank/DDBJ databases">
        <title>Draft genome sequence of Pseudonocardiaceae bacterium SL3-2-4.</title>
        <authorList>
            <person name="Ningsih F."/>
            <person name="Yokota A."/>
            <person name="Sakai Y."/>
            <person name="Nanatani K."/>
            <person name="Yabe S."/>
            <person name="Oetari A."/>
            <person name="Sjamsuridzal W."/>
        </authorList>
    </citation>
    <scope>NUCLEOTIDE SEQUENCE [LARGE SCALE GENOMIC DNA]</scope>
    <source>
        <strain evidence="3">SL3-2-4</strain>
    </source>
</reference>
<dbReference type="AlphaFoldDB" id="A0A4D4J260"/>
<dbReference type="InterPro" id="IPR011051">
    <property type="entry name" value="RmlC_Cupin_sf"/>
</dbReference>
<evidence type="ECO:0000313" key="2">
    <source>
        <dbReference type="EMBL" id="GDY28709.1"/>
    </source>
</evidence>
<gene>
    <name evidence="2" type="ORF">GTS_03420</name>
</gene>
<evidence type="ECO:0000259" key="1">
    <source>
        <dbReference type="Pfam" id="PF07883"/>
    </source>
</evidence>
<dbReference type="InterPro" id="IPR014710">
    <property type="entry name" value="RmlC-like_jellyroll"/>
</dbReference>
<comment type="caution">
    <text evidence="2">The sequence shown here is derived from an EMBL/GenBank/DDBJ whole genome shotgun (WGS) entry which is preliminary data.</text>
</comment>
<keyword evidence="3" id="KW-1185">Reference proteome</keyword>
<dbReference type="Pfam" id="PF07883">
    <property type="entry name" value="Cupin_2"/>
    <property type="match status" value="1"/>
</dbReference>
<dbReference type="PANTHER" id="PTHR37694">
    <property type="entry name" value="SLR8022 PROTEIN"/>
    <property type="match status" value="1"/>
</dbReference>
<evidence type="ECO:0000313" key="3">
    <source>
        <dbReference type="Proteomes" id="UP000298860"/>
    </source>
</evidence>
<name>A0A4D4J260_9PSEU</name>
<dbReference type="PANTHER" id="PTHR37694:SF1">
    <property type="entry name" value="SLR8022 PROTEIN"/>
    <property type="match status" value="1"/>
</dbReference>
<accession>A0A4D4J260</accession>
<proteinExistence type="predicted"/>
<dbReference type="EMBL" id="BJFL01000001">
    <property type="protein sequence ID" value="GDY28709.1"/>
    <property type="molecule type" value="Genomic_DNA"/>
</dbReference>
<dbReference type="CDD" id="cd02230">
    <property type="entry name" value="cupin_HP0902-like"/>
    <property type="match status" value="1"/>
</dbReference>
<dbReference type="SUPFAM" id="SSF51182">
    <property type="entry name" value="RmlC-like cupins"/>
    <property type="match status" value="1"/>
</dbReference>
<feature type="domain" description="Cupin type-2" evidence="1">
    <location>
        <begin position="48"/>
        <end position="112"/>
    </location>
</feature>
<dbReference type="Gene3D" id="2.60.120.10">
    <property type="entry name" value="Jelly Rolls"/>
    <property type="match status" value="1"/>
</dbReference>
<organism evidence="2 3">
    <name type="scientific">Gandjariella thermophila</name>
    <dbReference type="NCBI Taxonomy" id="1931992"/>
    <lineage>
        <taxon>Bacteria</taxon>
        <taxon>Bacillati</taxon>
        <taxon>Actinomycetota</taxon>
        <taxon>Actinomycetes</taxon>
        <taxon>Pseudonocardiales</taxon>
        <taxon>Pseudonocardiaceae</taxon>
        <taxon>Gandjariella</taxon>
    </lineage>
</organism>
<protein>
    <submittedName>
        <fullName evidence="2">LuxR family transcriptional regulator</fullName>
    </submittedName>
</protein>
<sequence length="117" mass="12465">MPATLAVVRKLSLDALAREHLETAARSASGRSGTTVYGGHEQVLRQTLVAMRAGTSMAEHENPGEATLTVLRGRVRLATADATWEGRSGDLLVLPPARHSLEAIEDSVVVLTVAKLR</sequence>
<dbReference type="InterPro" id="IPR013096">
    <property type="entry name" value="Cupin_2"/>
</dbReference>
<dbReference type="Proteomes" id="UP000298860">
    <property type="component" value="Unassembled WGS sequence"/>
</dbReference>